<feature type="region of interest" description="Disordered" evidence="1">
    <location>
        <begin position="83"/>
        <end position="105"/>
    </location>
</feature>
<evidence type="ECO:0000256" key="1">
    <source>
        <dbReference type="SAM" id="MobiDB-lite"/>
    </source>
</evidence>
<evidence type="ECO:0000313" key="2">
    <source>
        <dbReference type="EMBL" id="KJA21207.1"/>
    </source>
</evidence>
<keyword evidence="3" id="KW-1185">Reference proteome</keyword>
<organism evidence="2 3">
    <name type="scientific">Hypholoma sublateritium (strain FD-334 SS-4)</name>
    <dbReference type="NCBI Taxonomy" id="945553"/>
    <lineage>
        <taxon>Eukaryota</taxon>
        <taxon>Fungi</taxon>
        <taxon>Dikarya</taxon>
        <taxon>Basidiomycota</taxon>
        <taxon>Agaricomycotina</taxon>
        <taxon>Agaricomycetes</taxon>
        <taxon>Agaricomycetidae</taxon>
        <taxon>Agaricales</taxon>
        <taxon>Agaricineae</taxon>
        <taxon>Strophariaceae</taxon>
        <taxon>Hypholoma</taxon>
    </lineage>
</organism>
<gene>
    <name evidence="2" type="ORF">HYPSUDRAFT_203180</name>
</gene>
<name>A0A0D2L395_HYPSF</name>
<sequence>MPVRQWGTARALWGEEAYVGSTRIISEFVDPSLSGCTRRSARRHLHNLRAGSSLLARFGGANHVLARPAGSSPAAPLKRLCPHRDAREHGGSPATLMSSTPHCGDGSPGYFRRREAITGLRGARAPASLALRGPGALAGRLQPLGPGARTPRPPESARGARIALCTAPIHTALLLADGARARAGSRFPPRLGVVRGRARALRLRKDSLGHGMALPGHRTTRAGFRKACAR</sequence>
<evidence type="ECO:0000313" key="3">
    <source>
        <dbReference type="Proteomes" id="UP000054270"/>
    </source>
</evidence>
<proteinExistence type="predicted"/>
<dbReference type="Proteomes" id="UP000054270">
    <property type="component" value="Unassembled WGS sequence"/>
</dbReference>
<protein>
    <submittedName>
        <fullName evidence="2">Uncharacterized protein</fullName>
    </submittedName>
</protein>
<accession>A0A0D2L395</accession>
<reference evidence="3" key="1">
    <citation type="submission" date="2014-04" db="EMBL/GenBank/DDBJ databases">
        <title>Evolutionary Origins and Diversification of the Mycorrhizal Mutualists.</title>
        <authorList>
            <consortium name="DOE Joint Genome Institute"/>
            <consortium name="Mycorrhizal Genomics Consortium"/>
            <person name="Kohler A."/>
            <person name="Kuo A."/>
            <person name="Nagy L.G."/>
            <person name="Floudas D."/>
            <person name="Copeland A."/>
            <person name="Barry K.W."/>
            <person name="Cichocki N."/>
            <person name="Veneault-Fourrey C."/>
            <person name="LaButti K."/>
            <person name="Lindquist E.A."/>
            <person name="Lipzen A."/>
            <person name="Lundell T."/>
            <person name="Morin E."/>
            <person name="Murat C."/>
            <person name="Riley R."/>
            <person name="Ohm R."/>
            <person name="Sun H."/>
            <person name="Tunlid A."/>
            <person name="Henrissat B."/>
            <person name="Grigoriev I.V."/>
            <person name="Hibbett D.S."/>
            <person name="Martin F."/>
        </authorList>
    </citation>
    <scope>NUCLEOTIDE SEQUENCE [LARGE SCALE GENOMIC DNA]</scope>
    <source>
        <strain evidence="3">FD-334 SS-4</strain>
    </source>
</reference>
<dbReference type="EMBL" id="KN817560">
    <property type="protein sequence ID" value="KJA21207.1"/>
    <property type="molecule type" value="Genomic_DNA"/>
</dbReference>
<dbReference type="AlphaFoldDB" id="A0A0D2L395"/>